<organism evidence="1 2">
    <name type="scientific">Nicotiana tabacum</name>
    <name type="common">Common tobacco</name>
    <dbReference type="NCBI Taxonomy" id="4097"/>
    <lineage>
        <taxon>Eukaryota</taxon>
        <taxon>Viridiplantae</taxon>
        <taxon>Streptophyta</taxon>
        <taxon>Embryophyta</taxon>
        <taxon>Tracheophyta</taxon>
        <taxon>Spermatophyta</taxon>
        <taxon>Magnoliopsida</taxon>
        <taxon>eudicotyledons</taxon>
        <taxon>Gunneridae</taxon>
        <taxon>Pentapetalae</taxon>
        <taxon>asterids</taxon>
        <taxon>lamiids</taxon>
        <taxon>Solanales</taxon>
        <taxon>Solanaceae</taxon>
        <taxon>Nicotianoideae</taxon>
        <taxon>Nicotianeae</taxon>
        <taxon>Nicotiana</taxon>
    </lineage>
</organism>
<keyword evidence="1" id="KW-1185">Reference proteome</keyword>
<proteinExistence type="predicted"/>
<dbReference type="Proteomes" id="UP000790787">
    <property type="component" value="Chromosome 16"/>
</dbReference>
<sequence>MQFGKKGKLRPRYVGPYKIIRRISRVAYELDLPSELGAVHHVFHVSMLRKCIGDPSRITPIEYIHIAEDLSYAEVPVAILDRQERFNKVNGSCLYSLHKEIFTLTQGTSSVSVYYSRLNDLWDEYDSMMPPPSCYSQARSQILMKSKVINVNQVYALIVQDESQKLVAGSNYVTTETMELAALFTARNNMPKQKRSWGMEYDYCHGKGHTRDGYFKLMHCGYCNKKGHLKENCNKLIGYPAGFKSKARANVEQYNMLLNMLSKASTFETSANLAVDTGATNHMTGNESFLLDDGKVGSAGKMPTGEFAKVTKIGNSPLEGGDTLKDDLCPGKVKATGSREDDLYILRTHHKEARINREKAMTVEQMEEPEIWHKRLGHVPMAVIRKISSFRNKDAFPLHHCDVCQLSRQTRLPFSDKFGPRAVKSVLLGYGVYQKGYKLFNMSNKTCFISRDVVFHESIFPFQDTHEKQNFQSPDITSLKKFCVVDELDIASRNILHNHNAADSTSKQIQGASANIDQENHDFHAPYKDVPDSVGDTGAAEEHQTTTLPERRSGRITKPPIWLKDYVRTDKQSGVHACLYPISDVISYDSLSSKYQSFITKFSEEIEPKNYAEAIKDDRWIEAMQNEIKAL</sequence>
<evidence type="ECO:0000313" key="2">
    <source>
        <dbReference type="RefSeq" id="XP_075088614.1"/>
    </source>
</evidence>
<name>A0AC58SUG1_TOBAC</name>
<reference evidence="2" key="2">
    <citation type="submission" date="2025-08" db="UniProtKB">
        <authorList>
            <consortium name="RefSeq"/>
        </authorList>
    </citation>
    <scope>IDENTIFICATION</scope>
    <source>
        <tissue evidence="2">Leaf</tissue>
    </source>
</reference>
<protein>
    <submittedName>
        <fullName evidence="2">Uncharacterized protein LOC107767008</fullName>
    </submittedName>
</protein>
<dbReference type="RefSeq" id="XP_075088614.1">
    <property type="nucleotide sequence ID" value="XM_075232513.1"/>
</dbReference>
<reference evidence="1" key="1">
    <citation type="journal article" date="2014" name="Nat. Commun.">
        <title>The tobacco genome sequence and its comparison with those of tomato and potato.</title>
        <authorList>
            <person name="Sierro N."/>
            <person name="Battey J.N."/>
            <person name="Ouadi S."/>
            <person name="Bakaher N."/>
            <person name="Bovet L."/>
            <person name="Willig A."/>
            <person name="Goepfert S."/>
            <person name="Peitsch M.C."/>
            <person name="Ivanov N.V."/>
        </authorList>
    </citation>
    <scope>NUCLEOTIDE SEQUENCE [LARGE SCALE GENOMIC DNA]</scope>
</reference>
<accession>A0AC58SUG1</accession>
<evidence type="ECO:0000313" key="1">
    <source>
        <dbReference type="Proteomes" id="UP000790787"/>
    </source>
</evidence>
<gene>
    <name evidence="2" type="primary">LOC107767008</name>
</gene>